<evidence type="ECO:0008006" key="4">
    <source>
        <dbReference type="Google" id="ProtNLM"/>
    </source>
</evidence>
<sequence length="100" mass="10706">MRSTSRRVAGFLLFLATAGSAHAAGGVDILACGTKEKAAITPTDPINCEWKNGLFDATLAQLYMDGWRMIQVAFFDGTREVIYLERAEGGPVPASAKPSE</sequence>
<comment type="caution">
    <text evidence="2">The sequence shown here is derived from an EMBL/GenBank/DDBJ whole genome shotgun (WGS) entry which is preliminary data.</text>
</comment>
<organism evidence="2 3">
    <name type="scientific">Panacagrimonas perspica</name>
    <dbReference type="NCBI Taxonomy" id="381431"/>
    <lineage>
        <taxon>Bacteria</taxon>
        <taxon>Pseudomonadati</taxon>
        <taxon>Pseudomonadota</taxon>
        <taxon>Gammaproteobacteria</taxon>
        <taxon>Nevskiales</taxon>
        <taxon>Nevskiaceae</taxon>
        <taxon>Panacagrimonas</taxon>
    </lineage>
</organism>
<name>A0A4R7PBA7_9GAMM</name>
<dbReference type="RefSeq" id="WP_133879951.1">
    <property type="nucleotide sequence ID" value="NZ_MWIN01000039.1"/>
</dbReference>
<proteinExistence type="predicted"/>
<evidence type="ECO:0000256" key="1">
    <source>
        <dbReference type="SAM" id="SignalP"/>
    </source>
</evidence>
<keyword evidence="3" id="KW-1185">Reference proteome</keyword>
<dbReference type="AlphaFoldDB" id="A0A4R7PBA7"/>
<keyword evidence="1" id="KW-0732">Signal</keyword>
<reference evidence="2 3" key="1">
    <citation type="submission" date="2019-03" db="EMBL/GenBank/DDBJ databases">
        <title>Genomic Encyclopedia of Type Strains, Phase IV (KMG-IV): sequencing the most valuable type-strain genomes for metagenomic binning, comparative biology and taxonomic classification.</title>
        <authorList>
            <person name="Goeker M."/>
        </authorList>
    </citation>
    <scope>NUCLEOTIDE SEQUENCE [LARGE SCALE GENOMIC DNA]</scope>
    <source>
        <strain evidence="2 3">DSM 26377</strain>
    </source>
</reference>
<evidence type="ECO:0000313" key="2">
    <source>
        <dbReference type="EMBL" id="TDU31363.1"/>
    </source>
</evidence>
<dbReference type="EMBL" id="SOBT01000008">
    <property type="protein sequence ID" value="TDU31363.1"/>
    <property type="molecule type" value="Genomic_DNA"/>
</dbReference>
<feature type="chain" id="PRO_5030099581" description="DUF2845 domain-containing protein" evidence="1">
    <location>
        <begin position="24"/>
        <end position="100"/>
    </location>
</feature>
<dbReference type="Proteomes" id="UP000295341">
    <property type="component" value="Unassembled WGS sequence"/>
</dbReference>
<accession>A0A4R7PBA7</accession>
<gene>
    <name evidence="2" type="ORF">DFR24_0731</name>
</gene>
<evidence type="ECO:0000313" key="3">
    <source>
        <dbReference type="Proteomes" id="UP000295341"/>
    </source>
</evidence>
<protein>
    <recommendedName>
        <fullName evidence="4">DUF2845 domain-containing protein</fullName>
    </recommendedName>
</protein>
<feature type="signal peptide" evidence="1">
    <location>
        <begin position="1"/>
        <end position="23"/>
    </location>
</feature>